<evidence type="ECO:0000313" key="1">
    <source>
        <dbReference type="EMBL" id="OKO87587.1"/>
    </source>
</evidence>
<dbReference type="AlphaFoldDB" id="A0A1Q5SHV5"/>
<proteinExistence type="predicted"/>
<reference evidence="2" key="2">
    <citation type="submission" date="2017-01" db="EMBL/GenBank/DDBJ databases">
        <title>Genome sequencing and annotation of Geobacillus sp. 1017, a Hydrocarbon-Oxidizing Thermophilic Bacterium Isolated from a Heavy Oil Reservoir (China).</title>
        <authorList>
            <person name="Kadnikov V.V."/>
            <person name="Mardanov A.V."/>
            <person name="Poltaraus A.B."/>
            <person name="Sokolova D.S."/>
            <person name="Semenova E.M."/>
            <person name="Ravin N.V."/>
            <person name="Tourova T.P."/>
            <person name="Nazina T.N."/>
        </authorList>
    </citation>
    <scope>NUCLEOTIDE SEQUENCE [LARGE SCALE GENOMIC DNA]</scope>
    <source>
        <strain evidence="2">1017</strain>
    </source>
</reference>
<protein>
    <submittedName>
        <fullName evidence="1">Uncharacterized protein</fullName>
    </submittedName>
</protein>
<reference evidence="1 2" key="1">
    <citation type="submission" date="2016-11" db="EMBL/GenBank/DDBJ databases">
        <authorList>
            <person name="Kadnikov V."/>
            <person name="Nazina T."/>
        </authorList>
    </citation>
    <scope>NUCLEOTIDE SEQUENCE [LARGE SCALE GENOMIC DNA]</scope>
    <source>
        <strain evidence="1 2">1017</strain>
    </source>
</reference>
<sequence length="46" mass="5543">MDVFCERRPRTFLFSLFVSGYEDQNFMMNHSKKLCLYYGQTNKIAL</sequence>
<evidence type="ECO:0000313" key="2">
    <source>
        <dbReference type="Proteomes" id="UP000186030"/>
    </source>
</evidence>
<accession>A0A1Q5SHV5</accession>
<comment type="caution">
    <text evidence="1">The sequence shown here is derived from an EMBL/GenBank/DDBJ whole genome shotgun (WGS) entry which is preliminary data.</text>
</comment>
<dbReference type="Proteomes" id="UP000186030">
    <property type="component" value="Unassembled WGS sequence"/>
</dbReference>
<organism evidence="1 2">
    <name type="scientific">Geobacillus proteiniphilus</name>
    <dbReference type="NCBI Taxonomy" id="860353"/>
    <lineage>
        <taxon>Bacteria</taxon>
        <taxon>Bacillati</taxon>
        <taxon>Bacillota</taxon>
        <taxon>Bacilli</taxon>
        <taxon>Bacillales</taxon>
        <taxon>Anoxybacillaceae</taxon>
        <taxon>Geobacillus</taxon>
    </lineage>
</organism>
<name>A0A1Q5SHV5_9BACL</name>
<dbReference type="EMBL" id="MQMG01000099">
    <property type="protein sequence ID" value="OKO87587.1"/>
    <property type="molecule type" value="Genomic_DNA"/>
</dbReference>
<gene>
    <name evidence="1" type="ORF">BRO54_3834</name>
</gene>